<gene>
    <name evidence="2" type="ORF">A4U53_33230</name>
</gene>
<name>A0A179BD67_RHILE</name>
<feature type="transmembrane region" description="Helical" evidence="1">
    <location>
        <begin position="69"/>
        <end position="93"/>
    </location>
</feature>
<dbReference type="RefSeq" id="WP_064250563.1">
    <property type="nucleotide sequence ID" value="NZ_JAAXDE010000009.1"/>
</dbReference>
<keyword evidence="1" id="KW-0472">Membrane</keyword>
<dbReference type="AlphaFoldDB" id="A0A179BD67"/>
<protein>
    <submittedName>
        <fullName evidence="2">Uncharacterized protein</fullName>
    </submittedName>
</protein>
<comment type="caution">
    <text evidence="2">The sequence shown here is derived from an EMBL/GenBank/DDBJ whole genome shotgun (WGS) entry which is preliminary data.</text>
</comment>
<keyword evidence="1" id="KW-0812">Transmembrane</keyword>
<organism evidence="2">
    <name type="scientific">Rhizobium leguminosarum</name>
    <dbReference type="NCBI Taxonomy" id="384"/>
    <lineage>
        <taxon>Bacteria</taxon>
        <taxon>Pseudomonadati</taxon>
        <taxon>Pseudomonadota</taxon>
        <taxon>Alphaproteobacteria</taxon>
        <taxon>Hyphomicrobiales</taxon>
        <taxon>Rhizobiaceae</taxon>
        <taxon>Rhizobium/Agrobacterium group</taxon>
        <taxon>Rhizobium</taxon>
    </lineage>
</organism>
<sequence>MRNAGDLDGDNGQKMRRYLLSLIKILMINEKKYGIYALIIGLFLSVLAWIPFIAIAATLSFEFAIGGELAMVCVLMLFSPAVILFYVSFALLADEVFGYLTGRAVFGMQPGSLKRKIRQMVGV</sequence>
<proteinExistence type="predicted"/>
<accession>A0A179BD67</accession>
<feature type="transmembrane region" description="Helical" evidence="1">
    <location>
        <begin position="33"/>
        <end position="57"/>
    </location>
</feature>
<reference evidence="2" key="1">
    <citation type="submission" date="2016-04" db="EMBL/GenBank/DDBJ databases">
        <title>Fast-growing isolate from the root nodules of Vavilovia formosa.</title>
        <authorList>
            <person name="Kimeklis A."/>
            <person name="Safronova V."/>
            <person name="Belimov A."/>
            <person name="Andronov E."/>
        </authorList>
    </citation>
    <scope>NUCLEOTIDE SEQUENCE [LARGE SCALE GENOMIC DNA]</scope>
    <source>
        <strain evidence="2">Vaf-46</strain>
    </source>
</reference>
<keyword evidence="1" id="KW-1133">Transmembrane helix</keyword>
<evidence type="ECO:0000256" key="1">
    <source>
        <dbReference type="SAM" id="Phobius"/>
    </source>
</evidence>
<dbReference type="EMBL" id="LWBS01000440">
    <property type="protein sequence ID" value="OAP89081.1"/>
    <property type="molecule type" value="Genomic_DNA"/>
</dbReference>
<evidence type="ECO:0000313" key="2">
    <source>
        <dbReference type="EMBL" id="OAP89081.1"/>
    </source>
</evidence>